<dbReference type="SUPFAM" id="SSF52129">
    <property type="entry name" value="Caspase-like"/>
    <property type="match status" value="1"/>
</dbReference>
<keyword evidence="3" id="KW-0788">Thiol protease</keyword>
<protein>
    <recommendedName>
        <fullName evidence="4">Peptidase C14 caspase domain-containing protein</fullName>
    </recommendedName>
</protein>
<keyword evidence="3" id="KW-0645">Protease</keyword>
<keyword evidence="6" id="KW-1185">Reference proteome</keyword>
<accession>A0ABR1J445</accession>
<sequence length="698" mass="76669">MNTLRTTFTAILQSLFRLPHFILQLPRLIFRKPGLAPDESKSFQRLPQSVTSQVTHPLPFALFALIIGINEYIDSAIPDLSGAVSDADAIRDFLLFDIGISRDHITSLRNAQATRTAIESEIGNLAHNPSIRKGDPILIYYAGHGAEAAGPPGWPTARIQMLLPHDFSYAGSTNKEEGLGVLDVTLGLLLSELAEKKGDNITVIFDSCHSGSGTRDWRGSTWASRGIDLPKDYKIPVDALPSSRASHVAKGSETAGLSSHVLLAACLPNQSAKEREGCGAFTTVLLNLLRERGVDKLTYKEAITALPELPLQNPQCEGVNQNRVFFDSKVSVRSRVTYRVQPSVKSGQYVVEGGEAHGVAIGTCFTVYADSTITSILGTVTVIQLSPFKCVCIPKDDEEPFQLSDDAVALQTHAGERDGIRLLIEADPKLDVFRQVAREMIESGEYGLTIVDDVNGQPDLAVHLNGKTVRFEIMPQAYRQQGLTRMPFDIRVNDTDLVQRVLQSAAYFYWHLNRTAKSKLIDRGNNITVECFVLRESGRLSHNFEAALMPYGENLNVGGMITINVDDDERYGFKISNNTSVELYASMFYFDLSDLSIEPYYLPASARGGITESSLPAKGSLMIGYGPSGTVPHSYGLRPGQDIDIGVLKLFLSTEYVDYANLSQQSPFDDSARAAPSQKKRCLWDSINIMVVQRSRGV</sequence>
<dbReference type="Gene3D" id="3.40.50.1460">
    <property type="match status" value="1"/>
</dbReference>
<evidence type="ECO:0000313" key="5">
    <source>
        <dbReference type="EMBL" id="KAK7449331.1"/>
    </source>
</evidence>
<keyword evidence="2" id="KW-0053">Apoptosis</keyword>
<feature type="domain" description="Peptidase C14 caspase" evidence="4">
    <location>
        <begin position="63"/>
        <end position="304"/>
    </location>
</feature>
<proteinExistence type="inferred from homology"/>
<reference evidence="5 6" key="1">
    <citation type="submission" date="2024-01" db="EMBL/GenBank/DDBJ databases">
        <title>A draft genome for the cacao thread blight pathogen Marasmiellus scandens.</title>
        <authorList>
            <person name="Baruah I.K."/>
            <person name="Leung J."/>
            <person name="Bukari Y."/>
            <person name="Amoako-Attah I."/>
            <person name="Meinhardt L.W."/>
            <person name="Bailey B.A."/>
            <person name="Cohen S.P."/>
        </authorList>
    </citation>
    <scope>NUCLEOTIDE SEQUENCE [LARGE SCALE GENOMIC DNA]</scope>
    <source>
        <strain evidence="5 6">GH-19</strain>
    </source>
</reference>
<name>A0ABR1J445_9AGAR</name>
<dbReference type="Pfam" id="PF00656">
    <property type="entry name" value="Peptidase_C14"/>
    <property type="match status" value="1"/>
</dbReference>
<dbReference type="PANTHER" id="PTHR48104:SF30">
    <property type="entry name" value="METACASPASE-1"/>
    <property type="match status" value="1"/>
</dbReference>
<comment type="similarity">
    <text evidence="1">Belongs to the peptidase C14B family.</text>
</comment>
<evidence type="ECO:0000256" key="1">
    <source>
        <dbReference type="ARBA" id="ARBA00009005"/>
    </source>
</evidence>
<keyword evidence="3" id="KW-0378">Hydrolase</keyword>
<evidence type="ECO:0000256" key="2">
    <source>
        <dbReference type="ARBA" id="ARBA00022703"/>
    </source>
</evidence>
<dbReference type="Proteomes" id="UP001498398">
    <property type="component" value="Unassembled WGS sequence"/>
</dbReference>
<dbReference type="InterPro" id="IPR011600">
    <property type="entry name" value="Pept_C14_caspase"/>
</dbReference>
<evidence type="ECO:0000259" key="4">
    <source>
        <dbReference type="Pfam" id="PF00656"/>
    </source>
</evidence>
<gene>
    <name evidence="5" type="ORF">VKT23_013472</name>
</gene>
<evidence type="ECO:0000256" key="3">
    <source>
        <dbReference type="ARBA" id="ARBA00022807"/>
    </source>
</evidence>
<evidence type="ECO:0000313" key="6">
    <source>
        <dbReference type="Proteomes" id="UP001498398"/>
    </source>
</evidence>
<comment type="caution">
    <text evidence="5">The sequence shown here is derived from an EMBL/GenBank/DDBJ whole genome shotgun (WGS) entry which is preliminary data.</text>
</comment>
<dbReference type="InterPro" id="IPR050452">
    <property type="entry name" value="Metacaspase"/>
</dbReference>
<dbReference type="EMBL" id="JBANRG010000036">
    <property type="protein sequence ID" value="KAK7449331.1"/>
    <property type="molecule type" value="Genomic_DNA"/>
</dbReference>
<organism evidence="5 6">
    <name type="scientific">Marasmiellus scandens</name>
    <dbReference type="NCBI Taxonomy" id="2682957"/>
    <lineage>
        <taxon>Eukaryota</taxon>
        <taxon>Fungi</taxon>
        <taxon>Dikarya</taxon>
        <taxon>Basidiomycota</taxon>
        <taxon>Agaricomycotina</taxon>
        <taxon>Agaricomycetes</taxon>
        <taxon>Agaricomycetidae</taxon>
        <taxon>Agaricales</taxon>
        <taxon>Marasmiineae</taxon>
        <taxon>Omphalotaceae</taxon>
        <taxon>Marasmiellus</taxon>
    </lineage>
</organism>
<dbReference type="InterPro" id="IPR029030">
    <property type="entry name" value="Caspase-like_dom_sf"/>
</dbReference>
<dbReference type="PANTHER" id="PTHR48104">
    <property type="entry name" value="METACASPASE-4"/>
    <property type="match status" value="1"/>
</dbReference>